<feature type="region of interest" description="Disordered" evidence="1">
    <location>
        <begin position="50"/>
        <end position="76"/>
    </location>
</feature>
<accession>A0ABP9GX85</accession>
<evidence type="ECO:0000313" key="2">
    <source>
        <dbReference type="EMBL" id="GAA4955467.1"/>
    </source>
</evidence>
<organism evidence="2 3">
    <name type="scientific">Streptomonospora halophila</name>
    <dbReference type="NCBI Taxonomy" id="427369"/>
    <lineage>
        <taxon>Bacteria</taxon>
        <taxon>Bacillati</taxon>
        <taxon>Actinomycetota</taxon>
        <taxon>Actinomycetes</taxon>
        <taxon>Streptosporangiales</taxon>
        <taxon>Nocardiopsidaceae</taxon>
        <taxon>Streptomonospora</taxon>
    </lineage>
</organism>
<feature type="region of interest" description="Disordered" evidence="1">
    <location>
        <begin position="92"/>
        <end position="131"/>
    </location>
</feature>
<evidence type="ECO:0000313" key="3">
    <source>
        <dbReference type="Proteomes" id="UP001499993"/>
    </source>
</evidence>
<dbReference type="Proteomes" id="UP001499993">
    <property type="component" value="Unassembled WGS sequence"/>
</dbReference>
<protein>
    <submittedName>
        <fullName evidence="2">Uncharacterized protein</fullName>
    </submittedName>
</protein>
<comment type="caution">
    <text evidence="2">The sequence shown here is derived from an EMBL/GenBank/DDBJ whole genome shotgun (WGS) entry which is preliminary data.</text>
</comment>
<evidence type="ECO:0000256" key="1">
    <source>
        <dbReference type="SAM" id="MobiDB-lite"/>
    </source>
</evidence>
<sequence>MLLRRRASAARLPQTVVDMLDTSRTTLLSVRDPEVEPGPRRTHRLLQCRRRQGEAARAPGGYDHRPQRPGGGGARHVADRAAVDAAQAVLPRGAATGTGAALARPGKEPGPVPRRLTADGRERGGAGAPAG</sequence>
<feature type="compositionally biased region" description="Low complexity" evidence="1">
    <location>
        <begin position="92"/>
        <end position="104"/>
    </location>
</feature>
<keyword evidence="3" id="KW-1185">Reference proteome</keyword>
<gene>
    <name evidence="2" type="ORF">GCM10023224_46280</name>
</gene>
<proteinExistence type="predicted"/>
<dbReference type="EMBL" id="BAABIK010000036">
    <property type="protein sequence ID" value="GAA4955467.1"/>
    <property type="molecule type" value="Genomic_DNA"/>
</dbReference>
<name>A0ABP9GX85_9ACTN</name>
<reference evidence="3" key="1">
    <citation type="journal article" date="2019" name="Int. J. Syst. Evol. Microbiol.">
        <title>The Global Catalogue of Microorganisms (GCM) 10K type strain sequencing project: providing services to taxonomists for standard genome sequencing and annotation.</title>
        <authorList>
            <consortium name="The Broad Institute Genomics Platform"/>
            <consortium name="The Broad Institute Genome Sequencing Center for Infectious Disease"/>
            <person name="Wu L."/>
            <person name="Ma J."/>
        </authorList>
    </citation>
    <scope>NUCLEOTIDE SEQUENCE [LARGE SCALE GENOMIC DNA]</scope>
    <source>
        <strain evidence="3">JCM 18123</strain>
    </source>
</reference>